<dbReference type="EMBL" id="LN649229">
    <property type="protein sequence ID" value="CEI67351.1"/>
    <property type="molecule type" value="Genomic_DNA"/>
</dbReference>
<dbReference type="Proteomes" id="UP000245910">
    <property type="component" value="Chromosome I"/>
</dbReference>
<organism evidence="1 2">
    <name type="scientific">Fusarium venenatum</name>
    <dbReference type="NCBI Taxonomy" id="56646"/>
    <lineage>
        <taxon>Eukaryota</taxon>
        <taxon>Fungi</taxon>
        <taxon>Dikarya</taxon>
        <taxon>Ascomycota</taxon>
        <taxon>Pezizomycotina</taxon>
        <taxon>Sordariomycetes</taxon>
        <taxon>Hypocreomycetidae</taxon>
        <taxon>Hypocreales</taxon>
        <taxon>Nectriaceae</taxon>
        <taxon>Fusarium</taxon>
    </lineage>
</organism>
<evidence type="ECO:0000313" key="1">
    <source>
        <dbReference type="EMBL" id="CEI67351.1"/>
    </source>
</evidence>
<protein>
    <submittedName>
        <fullName evidence="1">Uncharacterized protein</fullName>
    </submittedName>
</protein>
<sequence length="138" mass="16622">MASFFLVHYDTLERVCLKNCFAWTKQDWLNIFNIFLNSRLPTRLVEFNIVSYPVRLRHGQSDYFEKGDIYGHDMSEEAKKEKMRKFVVGDANLTFKQFQPVEMYADDNDPELDESDVIERWKELDRLMERNRKRLSGR</sequence>
<name>A0A2L2TNN5_9HYPO</name>
<dbReference type="AlphaFoldDB" id="A0A2L2TNN5"/>
<reference evidence="2" key="1">
    <citation type="submission" date="2014-10" db="EMBL/GenBank/DDBJ databases">
        <authorList>
            <person name="King R."/>
        </authorList>
    </citation>
    <scope>NUCLEOTIDE SEQUENCE [LARGE SCALE GENOMIC DNA]</scope>
    <source>
        <strain evidence="2">A3/5</strain>
    </source>
</reference>
<evidence type="ECO:0000313" key="2">
    <source>
        <dbReference type="Proteomes" id="UP000245910"/>
    </source>
</evidence>
<keyword evidence="2" id="KW-1185">Reference proteome</keyword>
<proteinExistence type="predicted"/>
<accession>A0A2L2TNN5</accession>